<dbReference type="RefSeq" id="WP_168885674.1">
    <property type="nucleotide sequence ID" value="NZ_JABAIL010000016.1"/>
</dbReference>
<protein>
    <submittedName>
        <fullName evidence="1">Uncharacterized protein</fullName>
    </submittedName>
</protein>
<proteinExistence type="predicted"/>
<organism evidence="1 2">
    <name type="scientific">Flammeovirga agarivorans</name>
    <dbReference type="NCBI Taxonomy" id="2726742"/>
    <lineage>
        <taxon>Bacteria</taxon>
        <taxon>Pseudomonadati</taxon>
        <taxon>Bacteroidota</taxon>
        <taxon>Cytophagia</taxon>
        <taxon>Cytophagales</taxon>
        <taxon>Flammeovirgaceae</taxon>
        <taxon>Flammeovirga</taxon>
    </lineage>
</organism>
<dbReference type="AlphaFoldDB" id="A0A7X8SRB3"/>
<evidence type="ECO:0000313" key="1">
    <source>
        <dbReference type="EMBL" id="NLR94965.1"/>
    </source>
</evidence>
<sequence>MKDVSISVRVSQEVSDFLEKYFEKKGTGVSNLIAWFHNHMTPIINNPAAEDSQEFGTRMYKVPSQLRVLERLNQVALNNLKGKFEKNELCAILDVKNDGGMGLTHDPAHTLTDIRYIIMEIEDAETYENLGDKWEIDVKSLCNKLAELSATETYALNLWITDAWEKDNVFEMAEELSKSK</sequence>
<name>A0A7X8SRB3_9BACT</name>
<accession>A0A7X8SRB3</accession>
<evidence type="ECO:0000313" key="2">
    <source>
        <dbReference type="Proteomes" id="UP000585050"/>
    </source>
</evidence>
<gene>
    <name evidence="1" type="ORF">HGP29_27410</name>
</gene>
<keyword evidence="2" id="KW-1185">Reference proteome</keyword>
<dbReference type="EMBL" id="JABAIL010000016">
    <property type="protein sequence ID" value="NLR94965.1"/>
    <property type="molecule type" value="Genomic_DNA"/>
</dbReference>
<reference evidence="1 2" key="1">
    <citation type="submission" date="2020-04" db="EMBL/GenBank/DDBJ databases">
        <title>Flammeovirga sp. SR4, a novel species isolated from seawater.</title>
        <authorList>
            <person name="Wang X."/>
        </authorList>
    </citation>
    <scope>NUCLEOTIDE SEQUENCE [LARGE SCALE GENOMIC DNA]</scope>
    <source>
        <strain evidence="1 2">SR4</strain>
    </source>
</reference>
<comment type="caution">
    <text evidence="1">The sequence shown here is derived from an EMBL/GenBank/DDBJ whole genome shotgun (WGS) entry which is preliminary data.</text>
</comment>
<dbReference type="Proteomes" id="UP000585050">
    <property type="component" value="Unassembled WGS sequence"/>
</dbReference>